<dbReference type="InterPro" id="IPR008949">
    <property type="entry name" value="Isoprenoid_synthase_dom_sf"/>
</dbReference>
<dbReference type="InterPro" id="IPR002060">
    <property type="entry name" value="Squ/phyt_synthse"/>
</dbReference>
<dbReference type="GO" id="GO:0004311">
    <property type="term" value="F:geranylgeranyl diphosphate synthase activity"/>
    <property type="evidence" value="ECO:0007669"/>
    <property type="project" value="InterPro"/>
</dbReference>
<dbReference type="InterPro" id="IPR044843">
    <property type="entry name" value="Trans_IPPS_bact-type"/>
</dbReference>
<evidence type="ECO:0000313" key="3">
    <source>
        <dbReference type="Proteomes" id="UP000256779"/>
    </source>
</evidence>
<dbReference type="GO" id="GO:0051996">
    <property type="term" value="F:squalene synthase [NAD(P)H] activity"/>
    <property type="evidence" value="ECO:0007669"/>
    <property type="project" value="InterPro"/>
</dbReference>
<proteinExistence type="predicted"/>
<dbReference type="Gene3D" id="1.10.600.10">
    <property type="entry name" value="Farnesyl Diphosphate Synthase"/>
    <property type="match status" value="1"/>
</dbReference>
<dbReference type="InterPro" id="IPR033904">
    <property type="entry name" value="Trans_IPPS_HH"/>
</dbReference>
<dbReference type="SFLD" id="SFLDG01212">
    <property type="entry name" value="Phytoene_synthase_like"/>
    <property type="match status" value="1"/>
</dbReference>
<name>A0A3D9LJS8_MARFU</name>
<organism evidence="2 3">
    <name type="scientific">Marinoscillum furvescens DSM 4134</name>
    <dbReference type="NCBI Taxonomy" id="1122208"/>
    <lineage>
        <taxon>Bacteria</taxon>
        <taxon>Pseudomonadati</taxon>
        <taxon>Bacteroidota</taxon>
        <taxon>Cytophagia</taxon>
        <taxon>Cytophagales</taxon>
        <taxon>Reichenbachiellaceae</taxon>
        <taxon>Marinoscillum</taxon>
    </lineage>
</organism>
<dbReference type="EMBL" id="QREG01000001">
    <property type="protein sequence ID" value="REE05906.1"/>
    <property type="molecule type" value="Genomic_DNA"/>
</dbReference>
<keyword evidence="3" id="KW-1185">Reference proteome</keyword>
<evidence type="ECO:0000313" key="2">
    <source>
        <dbReference type="EMBL" id="REE05906.1"/>
    </source>
</evidence>
<dbReference type="SFLD" id="SFLDS00005">
    <property type="entry name" value="Isoprenoid_Synthase_Type_I"/>
    <property type="match status" value="1"/>
</dbReference>
<dbReference type="PANTHER" id="PTHR31480">
    <property type="entry name" value="BIFUNCTIONAL LYCOPENE CYCLASE/PHYTOENE SYNTHASE"/>
    <property type="match status" value="1"/>
</dbReference>
<dbReference type="SUPFAM" id="SSF48576">
    <property type="entry name" value="Terpenoid synthases"/>
    <property type="match status" value="1"/>
</dbReference>
<comment type="caution">
    <text evidence="2">The sequence shown here is derived from an EMBL/GenBank/DDBJ whole genome shotgun (WGS) entry which is preliminary data.</text>
</comment>
<dbReference type="AlphaFoldDB" id="A0A3D9LJS8"/>
<dbReference type="CDD" id="cd00683">
    <property type="entry name" value="Trans_IPPS_HH"/>
    <property type="match status" value="1"/>
</dbReference>
<dbReference type="PROSITE" id="PS01045">
    <property type="entry name" value="SQUALEN_PHYTOEN_SYN_2"/>
    <property type="match status" value="1"/>
</dbReference>
<dbReference type="GO" id="GO:0016117">
    <property type="term" value="P:carotenoid biosynthetic process"/>
    <property type="evidence" value="ECO:0007669"/>
    <property type="project" value="UniProtKB-ARBA"/>
</dbReference>
<protein>
    <submittedName>
        <fullName evidence="2">Phytoene/squalene synthetase</fullName>
    </submittedName>
</protein>
<evidence type="ECO:0000256" key="1">
    <source>
        <dbReference type="ARBA" id="ARBA00022679"/>
    </source>
</evidence>
<dbReference type="Proteomes" id="UP000256779">
    <property type="component" value="Unassembled WGS sequence"/>
</dbReference>
<dbReference type="Pfam" id="PF00494">
    <property type="entry name" value="SQS_PSY"/>
    <property type="match status" value="1"/>
</dbReference>
<keyword evidence="1" id="KW-0808">Transferase</keyword>
<sequence length="277" mass="32228">MDLFSTTTLKCSKLITQHYSTSFTLGIKTLHRKFHLPIYAIYGFVRYADEIVDTFHEHDKVMLLERFRKDTYLAISEKISLNPVLHSFQLVVNQYQIEHELIDAFLHSMEMDLKHHDYCDKLYQEYIYGSAEVVGLMCLRVFCEGDNEQYEDLKAPAKSLGSAFQKVNFLRDIKSDYKDRGRVYFPGVDFRTFSQTEKTAIEADIKADFDHALEGIKKLPSGARAGVYLAYIYYLQLFKKIKNLPATKIMNERVRVPDTMKALLLSKTLLLNKLKSF</sequence>
<reference evidence="2 3" key="1">
    <citation type="submission" date="2018-07" db="EMBL/GenBank/DDBJ databases">
        <title>Genomic Encyclopedia of Type Strains, Phase IV (KMG-IV): sequencing the most valuable type-strain genomes for metagenomic binning, comparative biology and taxonomic classification.</title>
        <authorList>
            <person name="Goeker M."/>
        </authorList>
    </citation>
    <scope>NUCLEOTIDE SEQUENCE [LARGE SCALE GENOMIC DNA]</scope>
    <source>
        <strain evidence="2 3">DSM 4134</strain>
    </source>
</reference>
<accession>A0A3D9LJS8</accession>
<dbReference type="InterPro" id="IPR019845">
    <property type="entry name" value="Squalene/phytoene_synthase_CS"/>
</dbReference>
<dbReference type="RefSeq" id="WP_115866400.1">
    <property type="nucleotide sequence ID" value="NZ_QREG01000001.1"/>
</dbReference>
<gene>
    <name evidence="2" type="ORF">C7460_101425</name>
</gene>
<dbReference type="OrthoDB" id="9787280at2"/>
<dbReference type="SFLD" id="SFLDG01018">
    <property type="entry name" value="Squalene/Phytoene_Synthase_Lik"/>
    <property type="match status" value="1"/>
</dbReference>